<sequence>MFDVGSLKSWLVMFLKKSRNDVHTFVGVLQKSGATLKFFMPPPVYEEIIDDRVGSYVSALEKVIATRNPQMIMIVVPNNRSDRYSAIKKKCCVDRAVPTQVVVQKNLTSKGVMSIATKIAIQINCKIGGTPWSIPVPMAGLMICGYDVCHDTTTKGRSFGAMVASINSVFSRYFSAVTPHTNGEELSNDLSMNIVKAVVRYSECNNNTKPKTIIIYRDGVGEGQIPFVHKHEVTLIKEKLKDLYQGEMPHFAFIIVTKRLNTRLFLQGKNPPPGTVADDCITSPDRYDFFLISQSVRQGTVSPTNYNVIEDSTRLAPDKMQRLSYKMTHLYYNWSGTVRVPAQCQYAHKLAFLVGQSLHKTPNSGLDDLLFYL</sequence>
<dbReference type="Gene3D" id="3.40.50.2300">
    <property type="match status" value="1"/>
</dbReference>
<dbReference type="AlphaFoldDB" id="A0A0A9XKD1"/>
<evidence type="ECO:0000259" key="1">
    <source>
        <dbReference type="PROSITE" id="PS50822"/>
    </source>
</evidence>
<dbReference type="Pfam" id="PF02171">
    <property type="entry name" value="Piwi"/>
    <property type="match status" value="1"/>
</dbReference>
<proteinExistence type="predicted"/>
<accession>A0A0A9XKD1</accession>
<dbReference type="PROSITE" id="PS50822">
    <property type="entry name" value="PIWI"/>
    <property type="match status" value="1"/>
</dbReference>
<feature type="domain" description="Piwi" evidence="1">
    <location>
        <begin position="71"/>
        <end position="359"/>
    </location>
</feature>
<name>A0A0A9XKD1_LYGHE</name>
<dbReference type="InterPro" id="IPR003165">
    <property type="entry name" value="Piwi"/>
</dbReference>
<dbReference type="CDD" id="cd04658">
    <property type="entry name" value="Piwi_piwi-like_Euk"/>
    <property type="match status" value="1"/>
</dbReference>
<protein>
    <submittedName>
        <fullName evidence="2">Protein piwi</fullName>
    </submittedName>
</protein>
<organism evidence="2">
    <name type="scientific">Lygus hesperus</name>
    <name type="common">Western plant bug</name>
    <dbReference type="NCBI Taxonomy" id="30085"/>
    <lineage>
        <taxon>Eukaryota</taxon>
        <taxon>Metazoa</taxon>
        <taxon>Ecdysozoa</taxon>
        <taxon>Arthropoda</taxon>
        <taxon>Hexapoda</taxon>
        <taxon>Insecta</taxon>
        <taxon>Pterygota</taxon>
        <taxon>Neoptera</taxon>
        <taxon>Paraneoptera</taxon>
        <taxon>Hemiptera</taxon>
        <taxon>Heteroptera</taxon>
        <taxon>Panheteroptera</taxon>
        <taxon>Cimicomorpha</taxon>
        <taxon>Miridae</taxon>
        <taxon>Mirini</taxon>
        <taxon>Lygus</taxon>
    </lineage>
</organism>
<dbReference type="Gene3D" id="3.30.420.10">
    <property type="entry name" value="Ribonuclease H-like superfamily/Ribonuclease H"/>
    <property type="match status" value="1"/>
</dbReference>
<dbReference type="PANTHER" id="PTHR22891">
    <property type="entry name" value="EUKARYOTIC TRANSLATION INITIATION FACTOR 2C"/>
    <property type="match status" value="1"/>
</dbReference>
<reference evidence="2" key="1">
    <citation type="journal article" date="2014" name="PLoS ONE">
        <title>Transcriptome-Based Identification of ABC Transporters in the Western Tarnished Plant Bug Lygus hesperus.</title>
        <authorList>
            <person name="Hull J.J."/>
            <person name="Chaney K."/>
            <person name="Geib S.M."/>
            <person name="Fabrick J.A."/>
            <person name="Brent C.S."/>
            <person name="Walsh D."/>
            <person name="Lavine L.C."/>
        </authorList>
    </citation>
    <scope>NUCLEOTIDE SEQUENCE</scope>
</reference>
<dbReference type="SMART" id="SM00950">
    <property type="entry name" value="Piwi"/>
    <property type="match status" value="1"/>
</dbReference>
<dbReference type="FunFam" id="3.30.420.10:FF:000014">
    <property type="entry name" value="Piwi-like RNA-mediated gene silencing 1"/>
    <property type="match status" value="1"/>
</dbReference>
<dbReference type="GO" id="GO:0003676">
    <property type="term" value="F:nucleic acid binding"/>
    <property type="evidence" value="ECO:0007669"/>
    <property type="project" value="InterPro"/>
</dbReference>
<reference evidence="2" key="2">
    <citation type="submission" date="2014-07" db="EMBL/GenBank/DDBJ databases">
        <authorList>
            <person name="Hull J."/>
        </authorList>
    </citation>
    <scope>NUCLEOTIDE SEQUENCE</scope>
</reference>
<dbReference type="InterPro" id="IPR036397">
    <property type="entry name" value="RNaseH_sf"/>
</dbReference>
<dbReference type="EMBL" id="GBHO01024336">
    <property type="protein sequence ID" value="JAG19268.1"/>
    <property type="molecule type" value="Transcribed_RNA"/>
</dbReference>
<gene>
    <name evidence="2" type="primary">piwi_3</name>
    <name evidence="2" type="ORF">CM83_23564</name>
</gene>
<dbReference type="InterPro" id="IPR012337">
    <property type="entry name" value="RNaseH-like_sf"/>
</dbReference>
<dbReference type="SUPFAM" id="SSF53098">
    <property type="entry name" value="Ribonuclease H-like"/>
    <property type="match status" value="1"/>
</dbReference>
<evidence type="ECO:0000313" key="2">
    <source>
        <dbReference type="EMBL" id="JAG19268.1"/>
    </source>
</evidence>